<proteinExistence type="predicted"/>
<keyword evidence="1" id="KW-1133">Transmembrane helix</keyword>
<dbReference type="Proteomes" id="UP000010847">
    <property type="component" value="Chromosome"/>
</dbReference>
<dbReference type="InterPro" id="IPR000883">
    <property type="entry name" value="Cyt_C_Oxase_1"/>
</dbReference>
<name>W0E8H3_9FIRM</name>
<feature type="transmembrane region" description="Helical" evidence="1">
    <location>
        <begin position="184"/>
        <end position="207"/>
    </location>
</feature>
<dbReference type="GO" id="GO:0020037">
    <property type="term" value="F:heme binding"/>
    <property type="evidence" value="ECO:0007669"/>
    <property type="project" value="InterPro"/>
</dbReference>
<gene>
    <name evidence="2" type="ORF">DESME_08750</name>
</gene>
<organism evidence="2 3">
    <name type="scientific">Desulfitobacterium metallireducens DSM 15288</name>
    <dbReference type="NCBI Taxonomy" id="871968"/>
    <lineage>
        <taxon>Bacteria</taxon>
        <taxon>Bacillati</taxon>
        <taxon>Bacillota</taxon>
        <taxon>Clostridia</taxon>
        <taxon>Eubacteriales</taxon>
        <taxon>Desulfitobacteriaceae</taxon>
        <taxon>Desulfitobacterium</taxon>
    </lineage>
</organism>
<dbReference type="GO" id="GO:0004129">
    <property type="term" value="F:cytochrome-c oxidase activity"/>
    <property type="evidence" value="ECO:0007669"/>
    <property type="project" value="InterPro"/>
</dbReference>
<dbReference type="OrthoDB" id="9767153at2"/>
<dbReference type="GO" id="GO:0009060">
    <property type="term" value="P:aerobic respiration"/>
    <property type="evidence" value="ECO:0007669"/>
    <property type="project" value="InterPro"/>
</dbReference>
<protein>
    <submittedName>
        <fullName evidence="2">Nitric-oxide reductase</fullName>
    </submittedName>
</protein>
<feature type="transmembrane region" description="Helical" evidence="1">
    <location>
        <begin position="256"/>
        <end position="276"/>
    </location>
</feature>
<dbReference type="eggNOG" id="COG3256">
    <property type="taxonomic scope" value="Bacteria"/>
</dbReference>
<feature type="transmembrane region" description="Helical" evidence="1">
    <location>
        <begin position="282"/>
        <end position="303"/>
    </location>
</feature>
<dbReference type="STRING" id="871968.DESME_08750"/>
<dbReference type="SUPFAM" id="SSF81442">
    <property type="entry name" value="Cytochrome c oxidase subunit I-like"/>
    <property type="match status" value="1"/>
</dbReference>
<dbReference type="PANTHER" id="PTHR10422">
    <property type="entry name" value="CYTOCHROME C OXIDASE SUBUNIT 1"/>
    <property type="match status" value="1"/>
</dbReference>
<dbReference type="PANTHER" id="PTHR10422:SF43">
    <property type="entry name" value="NITRIC OXIDE REDUCTASE SUBUNIT B"/>
    <property type="match status" value="1"/>
</dbReference>
<feature type="transmembrane region" description="Helical" evidence="1">
    <location>
        <begin position="396"/>
        <end position="421"/>
    </location>
</feature>
<evidence type="ECO:0000313" key="3">
    <source>
        <dbReference type="Proteomes" id="UP000010847"/>
    </source>
</evidence>
<accession>W0E8H3</accession>
<dbReference type="GO" id="GO:0022904">
    <property type="term" value="P:respiratory electron transport chain"/>
    <property type="evidence" value="ECO:0007669"/>
    <property type="project" value="TreeGrafter"/>
</dbReference>
<keyword evidence="1" id="KW-0812">Transmembrane</keyword>
<dbReference type="InterPro" id="IPR036927">
    <property type="entry name" value="Cyt_c_oxase-like_su1_sf"/>
</dbReference>
<keyword evidence="1" id="KW-0472">Membrane</keyword>
<dbReference type="RefSeq" id="WP_006718606.1">
    <property type="nucleotide sequence ID" value="NZ_CP007032.1"/>
</dbReference>
<feature type="transmembrane region" description="Helical" evidence="1">
    <location>
        <begin position="120"/>
        <end position="143"/>
    </location>
</feature>
<reference evidence="2 3" key="1">
    <citation type="submission" date="2013-12" db="EMBL/GenBank/DDBJ databases">
        <authorList>
            <consortium name="DOE Joint Genome Institute"/>
            <person name="Smidt H."/>
            <person name="Huntemann M."/>
            <person name="Han J."/>
            <person name="Chen A."/>
            <person name="Kyrpides N."/>
            <person name="Mavromatis K."/>
            <person name="Markowitz V."/>
            <person name="Palaniappan K."/>
            <person name="Ivanova N."/>
            <person name="Schaumberg A."/>
            <person name="Pati A."/>
            <person name="Liolios K."/>
            <person name="Nordberg H.P."/>
            <person name="Cantor M.N."/>
            <person name="Hua S.X."/>
            <person name="Woyke T."/>
        </authorList>
    </citation>
    <scope>NUCLEOTIDE SEQUENCE [LARGE SCALE GENOMIC DNA]</scope>
    <source>
        <strain evidence="3">DSM 15288</strain>
    </source>
</reference>
<dbReference type="KEGG" id="dmt:DESME_08750"/>
<feature type="transmembrane region" description="Helical" evidence="1">
    <location>
        <begin position="441"/>
        <end position="464"/>
    </location>
</feature>
<dbReference type="EMBL" id="CP007032">
    <property type="protein sequence ID" value="AHF07155.1"/>
    <property type="molecule type" value="Genomic_DNA"/>
</dbReference>
<feature type="transmembrane region" description="Helical" evidence="1">
    <location>
        <begin position="47"/>
        <end position="66"/>
    </location>
</feature>
<dbReference type="GO" id="GO:0016020">
    <property type="term" value="C:membrane"/>
    <property type="evidence" value="ECO:0007669"/>
    <property type="project" value="InterPro"/>
</dbReference>
<keyword evidence="3" id="KW-1185">Reference proteome</keyword>
<sequence>MKLNQTVLGFIISKILKKTRQNDEDQKARVEKENGKKRGGQALSRRFAFLACALFVVQGFVAILGATSLVVPDLPSPVPYEYGRSVHLGLATCWPLIGAMGMVYFFTVDELKADLYSLKIVRWQFWIVVLSTAGLLGTLTFRIGNGREFLDGLPMFYAGISLAILLCAYNLIQTLKKSKQHITPASAIMTGGMVFLGLLLIPNVLNYTNPIVDEAVKYWVVHLWEEMAFELITSGFIASFFIASGLVEKKDMEKWLYLEASLAVSGGLFGTGHHYYWIGYPAIWLIIGVVFSLIQMIPVILLAHLTYKGLKRHRPLKRVEKLTLWMILSSLLYHLTGASMLGMLMTIPWVNLYTHGTYITSGHAHLALFGVMGFLVLAGSHAILSRGTVLSRKSYIWAVAGVLFLNLGVITMSSSLLVAGFLQSYLWRYLGMDFTQVQGLISPYLLARVAGGSFYTVGSILFGWRIVNVWWLTREDGKISEEVSKRI</sequence>
<feature type="transmembrane region" description="Helical" evidence="1">
    <location>
        <begin position="155"/>
        <end position="172"/>
    </location>
</feature>
<feature type="transmembrane region" description="Helical" evidence="1">
    <location>
        <begin position="227"/>
        <end position="247"/>
    </location>
</feature>
<feature type="transmembrane region" description="Helical" evidence="1">
    <location>
        <begin position="86"/>
        <end position="108"/>
    </location>
</feature>
<feature type="transmembrane region" description="Helical" evidence="1">
    <location>
        <begin position="362"/>
        <end position="384"/>
    </location>
</feature>
<dbReference type="Gene3D" id="1.20.210.10">
    <property type="entry name" value="Cytochrome c oxidase-like, subunit I domain"/>
    <property type="match status" value="1"/>
</dbReference>
<dbReference type="Pfam" id="PF00115">
    <property type="entry name" value="COX1"/>
    <property type="match status" value="1"/>
</dbReference>
<dbReference type="AlphaFoldDB" id="W0E8H3"/>
<feature type="transmembrane region" description="Helical" evidence="1">
    <location>
        <begin position="324"/>
        <end position="350"/>
    </location>
</feature>
<evidence type="ECO:0000313" key="2">
    <source>
        <dbReference type="EMBL" id="AHF07155.1"/>
    </source>
</evidence>
<dbReference type="GO" id="GO:0015990">
    <property type="term" value="P:electron transport coupled proton transport"/>
    <property type="evidence" value="ECO:0007669"/>
    <property type="project" value="TreeGrafter"/>
</dbReference>
<evidence type="ECO:0000256" key="1">
    <source>
        <dbReference type="SAM" id="Phobius"/>
    </source>
</evidence>
<dbReference type="HOGENOM" id="CLU_021582_1_0_9"/>